<protein>
    <submittedName>
        <fullName evidence="1">Uncharacterized protein</fullName>
    </submittedName>
</protein>
<comment type="caution">
    <text evidence="1">The sequence shown here is derived from an EMBL/GenBank/DDBJ whole genome shotgun (WGS) entry which is preliminary data.</text>
</comment>
<reference evidence="1 2" key="1">
    <citation type="journal article" date="2022" name="New Phytol.">
        <title>Ecological generalism drives hyperdiversity of secondary metabolite gene clusters in xylarialean endophytes.</title>
        <authorList>
            <person name="Franco M.E.E."/>
            <person name="Wisecaver J.H."/>
            <person name="Arnold A.E."/>
            <person name="Ju Y.M."/>
            <person name="Slot J.C."/>
            <person name="Ahrendt S."/>
            <person name="Moore L.P."/>
            <person name="Eastman K.E."/>
            <person name="Scott K."/>
            <person name="Konkel Z."/>
            <person name="Mondo S.J."/>
            <person name="Kuo A."/>
            <person name="Hayes R.D."/>
            <person name="Haridas S."/>
            <person name="Andreopoulos B."/>
            <person name="Riley R."/>
            <person name="LaButti K."/>
            <person name="Pangilinan J."/>
            <person name="Lipzen A."/>
            <person name="Amirebrahimi M."/>
            <person name="Yan J."/>
            <person name="Adam C."/>
            <person name="Keymanesh K."/>
            <person name="Ng V."/>
            <person name="Louie K."/>
            <person name="Northen T."/>
            <person name="Drula E."/>
            <person name="Henrissat B."/>
            <person name="Hsieh H.M."/>
            <person name="Youens-Clark K."/>
            <person name="Lutzoni F."/>
            <person name="Miadlikowska J."/>
            <person name="Eastwood D.C."/>
            <person name="Hamelin R.C."/>
            <person name="Grigoriev I.V."/>
            <person name="U'Ren J.M."/>
        </authorList>
    </citation>
    <scope>NUCLEOTIDE SEQUENCE [LARGE SCALE GENOMIC DNA]</scope>
    <source>
        <strain evidence="1 2">ER1909</strain>
    </source>
</reference>
<dbReference type="Proteomes" id="UP001497680">
    <property type="component" value="Unassembled WGS sequence"/>
</dbReference>
<organism evidence="1 2">
    <name type="scientific">Hypoxylon rubiginosum</name>
    <dbReference type="NCBI Taxonomy" id="110542"/>
    <lineage>
        <taxon>Eukaryota</taxon>
        <taxon>Fungi</taxon>
        <taxon>Dikarya</taxon>
        <taxon>Ascomycota</taxon>
        <taxon>Pezizomycotina</taxon>
        <taxon>Sordariomycetes</taxon>
        <taxon>Xylariomycetidae</taxon>
        <taxon>Xylariales</taxon>
        <taxon>Hypoxylaceae</taxon>
        <taxon>Hypoxylon</taxon>
    </lineage>
</organism>
<name>A0ACC0DKX3_9PEZI</name>
<gene>
    <name evidence="1" type="ORF">F4821DRAFT_276881</name>
</gene>
<evidence type="ECO:0000313" key="1">
    <source>
        <dbReference type="EMBL" id="KAI6093389.1"/>
    </source>
</evidence>
<proteinExistence type="predicted"/>
<accession>A0ACC0DKX3</accession>
<sequence>MQETQEGHRASHLQPDHVPDATEIRPQEAPPLGLTQEYPNPEDKEATRKTFMDVIALHGLAPKSGDVHWLKDSSMLPSVIPDCRILSYNWNANYIGDTSKINLTKEADTLLDRIHIERKKKGRSDYPIIFIASCFGGLLLAKTLVRASEKFHPIGTDDYRQILDLTVGITFLSTPFGGNWDFGYAHAQAIISYAEKEKIESSQELVQYLRPDSRSDAGDAPSPLDETFQRFTELVNHERSKLPVVCFYEVEPTKYDSYLKKLPENSEPGSHDPTGQAVPVIEASASIDGYWKVAIYRRHSMMTKYNSPTDDGFVRISQSIQRFAVNADDTLLKRAYQYQFTTPSHPCVEYLEAKDFSVEQRENYEKCEPQTCRSLLESTQVSDWTKSSRSSTLFCPGVPGAGKTVFASTVIDHLSRLISNDRKSTLAYVYCDYAKDKQEDPVQTSEYFLMSLLKQLMRASTILPEQVLKMIDDLKRSYSQPTEDQAEKAIIQVVEQFSHVFIVIDALDECRRSEAKKLMDALSRIQSSQTVHLMVTARLIDEIRGQFLDVHQLPFIFIDEYPLPIKASQGDIALYVRNHISDVTDILSNHVEFKEEVVQVVSRYSEGMFLLAQFQLRLLQGNLTVKQIRNTLNGIRFCYDDPQRSRSEADMMKLLTDAYDRFLTMINSRPQGFSELARKALMWVAFAFEPLTEAQLQEALAIEIGANSIDTKPENLYAFQDISKACDGLLRLDSYDNVRLVHYTAEVYIRENIDRVGVGISKPVNLPAADSFTKVAQSERRSHRSLALSCVTYLICAELGDVNGHDDFVGTSALLKYGRLSWTKHAAYIFFKSDEEALSLVTRLANDKRKMHALLRPHATFAIENLTEGAISLHYFIACDLQELVEISLSGAARDTKNLLSSSCSSGFTPLCRALNQRRHGSKYNLVKLLLEKGADAEHITSLGPPLVLAAEDCDTSTVELLLRKTLLGVVDLFFIWVKKRDIDKIKWLVEHTRVDLSQPCRWAHLHVDCPENRSPLEEAREGGDDHIERLLVNAQKRYDEVSNPPVQPERLSTGINANYSSCSKVQPNPAEEKAHIG</sequence>
<dbReference type="EMBL" id="MU394281">
    <property type="protein sequence ID" value="KAI6093389.1"/>
    <property type="molecule type" value="Genomic_DNA"/>
</dbReference>
<evidence type="ECO:0000313" key="2">
    <source>
        <dbReference type="Proteomes" id="UP001497680"/>
    </source>
</evidence>
<keyword evidence="2" id="KW-1185">Reference proteome</keyword>